<feature type="chain" id="PRO_5046542939" evidence="2">
    <location>
        <begin position="25"/>
        <end position="502"/>
    </location>
</feature>
<dbReference type="EMBL" id="JAENHP010000004">
    <property type="protein sequence ID" value="MBM2616755.1"/>
    <property type="molecule type" value="Genomic_DNA"/>
</dbReference>
<proteinExistence type="predicted"/>
<dbReference type="Proteomes" id="UP000632138">
    <property type="component" value="Unassembled WGS sequence"/>
</dbReference>
<accession>A0ABS2AA99</accession>
<keyword evidence="1" id="KW-0812">Transmembrane</keyword>
<reference evidence="3 4" key="1">
    <citation type="submission" date="2021-01" db="EMBL/GenBank/DDBJ databases">
        <title>Actinoplanes sp. nov. LDG1-06 isolated from lichen.</title>
        <authorList>
            <person name="Saeng-In P."/>
            <person name="Phongsopitanun W."/>
            <person name="Kanchanasin P."/>
            <person name="Yuki M."/>
            <person name="Kudo T."/>
            <person name="Ohkuma M."/>
            <person name="Tanasupawat S."/>
        </authorList>
    </citation>
    <scope>NUCLEOTIDE SEQUENCE [LARGE SCALE GENOMIC DNA]</scope>
    <source>
        <strain evidence="3 4">LDG1-06</strain>
    </source>
</reference>
<keyword evidence="4" id="KW-1185">Reference proteome</keyword>
<keyword evidence="2" id="KW-0732">Signal</keyword>
<evidence type="ECO:0000313" key="3">
    <source>
        <dbReference type="EMBL" id="MBM2616755.1"/>
    </source>
</evidence>
<evidence type="ECO:0000313" key="4">
    <source>
        <dbReference type="Proteomes" id="UP000632138"/>
    </source>
</evidence>
<name>A0ABS2AA99_9ACTN</name>
<organism evidence="3 4">
    <name type="scientific">Paractinoplanes ovalisporus</name>
    <dbReference type="NCBI Taxonomy" id="2810368"/>
    <lineage>
        <taxon>Bacteria</taxon>
        <taxon>Bacillati</taxon>
        <taxon>Actinomycetota</taxon>
        <taxon>Actinomycetes</taxon>
        <taxon>Micromonosporales</taxon>
        <taxon>Micromonosporaceae</taxon>
        <taxon>Paractinoplanes</taxon>
    </lineage>
</organism>
<feature type="transmembrane region" description="Helical" evidence="1">
    <location>
        <begin position="476"/>
        <end position="495"/>
    </location>
</feature>
<protein>
    <submittedName>
        <fullName evidence="3">LPXTG cell wall anchor domain-containing protein</fullName>
    </submittedName>
</protein>
<evidence type="ECO:0000256" key="1">
    <source>
        <dbReference type="SAM" id="Phobius"/>
    </source>
</evidence>
<gene>
    <name evidence="3" type="ORF">JIG36_14425</name>
</gene>
<keyword evidence="1" id="KW-0472">Membrane</keyword>
<evidence type="ECO:0000256" key="2">
    <source>
        <dbReference type="SAM" id="SignalP"/>
    </source>
</evidence>
<feature type="signal peptide" evidence="2">
    <location>
        <begin position="1"/>
        <end position="24"/>
    </location>
</feature>
<dbReference type="RefSeq" id="WP_203376805.1">
    <property type="nucleotide sequence ID" value="NZ_JAENHP010000004.1"/>
</dbReference>
<sequence length="502" mass="51459">MRWIGRTLAATLLLILLPTGPAAAAPAPTATAEPHLTQVTLAPGGPVRYTPLYVRTKDVDPGADVRLEMTVDLGGATSFADVELDSSPITIESATDVQDEVRMSPPSVPPSAPAVQPCRRTGEMISCSWTTQVSSSPSLEIAAVLSVSPRKSAKAGDSAGLTVTAQIGDGPTGTSTSLIQVGEGVDLAAGAEAAVKAGPGKSAKFNPVVRNAGTIAVDGVAMVVAADSRLLGASSYQNCLYGDGVICTFDAELEPGRSYALSTPFTLRSPADTVPGSAVRVVHGWTTSAEWTDSGWTDFGTPGTGAPLTLEPVATAQGTPQADVNEENNFSITKFTVTGSRRPALAAVGVQRTAAVDDQVVLSPGLTNFGPGTLRPDLFPNNGLDIEVRMPANVEMVSSPACEFGYCSLDRELAAGQKATFPITVLVTEECGKAGRVEVPARLAEGSEEKTVSPLSVSVPGATCAAVALPITGSRAAWTALAGLALVAGGILLAVRRTRRTV</sequence>
<dbReference type="NCBIfam" id="TIGR01167">
    <property type="entry name" value="LPXTG_anchor"/>
    <property type="match status" value="1"/>
</dbReference>
<keyword evidence="1" id="KW-1133">Transmembrane helix</keyword>
<comment type="caution">
    <text evidence="3">The sequence shown here is derived from an EMBL/GenBank/DDBJ whole genome shotgun (WGS) entry which is preliminary data.</text>
</comment>